<gene>
    <name evidence="10" type="ORF">DFR24_3146</name>
</gene>
<dbReference type="InterPro" id="IPR000774">
    <property type="entry name" value="PPIase_FKBP_N"/>
</dbReference>
<dbReference type="Pfam" id="PF01346">
    <property type="entry name" value="FKBP_N"/>
    <property type="match status" value="1"/>
</dbReference>
<organism evidence="10 11">
    <name type="scientific">Panacagrimonas perspica</name>
    <dbReference type="NCBI Taxonomy" id="381431"/>
    <lineage>
        <taxon>Bacteria</taxon>
        <taxon>Pseudomonadati</taxon>
        <taxon>Pseudomonadota</taxon>
        <taxon>Gammaproteobacteria</taxon>
        <taxon>Nevskiales</taxon>
        <taxon>Nevskiaceae</taxon>
        <taxon>Panacagrimonas</taxon>
    </lineage>
</organism>
<evidence type="ECO:0000256" key="8">
    <source>
        <dbReference type="SAM" id="SignalP"/>
    </source>
</evidence>
<comment type="catalytic activity">
    <reaction evidence="1 6 7">
        <text>[protein]-peptidylproline (omega=180) = [protein]-peptidylproline (omega=0)</text>
        <dbReference type="Rhea" id="RHEA:16237"/>
        <dbReference type="Rhea" id="RHEA-COMP:10747"/>
        <dbReference type="Rhea" id="RHEA-COMP:10748"/>
        <dbReference type="ChEBI" id="CHEBI:83833"/>
        <dbReference type="ChEBI" id="CHEBI:83834"/>
        <dbReference type="EC" id="5.2.1.8"/>
    </reaction>
</comment>
<dbReference type="Pfam" id="PF00254">
    <property type="entry name" value="FKBP_C"/>
    <property type="match status" value="1"/>
</dbReference>
<dbReference type="RefSeq" id="WP_133882295.1">
    <property type="nucleotide sequence ID" value="NZ_MWIN01000018.1"/>
</dbReference>
<evidence type="ECO:0000256" key="2">
    <source>
        <dbReference type="ARBA" id="ARBA00006577"/>
    </source>
</evidence>
<keyword evidence="11" id="KW-1185">Reference proteome</keyword>
<dbReference type="Gene3D" id="1.10.287.460">
    <property type="entry name" value="Peptidyl-prolyl cis-trans isomerase, FKBP-type, N-terminal domain"/>
    <property type="match status" value="1"/>
</dbReference>
<dbReference type="FunFam" id="3.10.50.40:FF:000045">
    <property type="entry name" value="Peptidyl-prolyl cis-trans isomerase"/>
    <property type="match status" value="1"/>
</dbReference>
<sequence>MSKTFRLLALSACAGLLFACAKKEEAPKPVELTTDAQKFGYSIGVDLGNSLKPVAAHVDVASLKQGLDDVSSGATLKLDDAAREAVKATVSKTMQEEQVKQREEAAAKALAEGEKFLAENATKEGVKTTASGLQYKVLTEGSGTSPTAADEVTVHYKGTLINGEEFDSSIARGQPVTFPLGNVIEGWTEGVQLMKPGAKYQFFIPSKLGYGERGAGVKIGPNQTLIFEVELIEVKKAEAPKK</sequence>
<evidence type="ECO:0000256" key="5">
    <source>
        <dbReference type="ARBA" id="ARBA00023235"/>
    </source>
</evidence>
<proteinExistence type="inferred from homology"/>
<dbReference type="PANTHER" id="PTHR43811">
    <property type="entry name" value="FKBP-TYPE PEPTIDYL-PROLYL CIS-TRANS ISOMERASE FKPA"/>
    <property type="match status" value="1"/>
</dbReference>
<accession>A0A4R7P685</accession>
<feature type="chain" id="PRO_5030099557" description="Peptidyl-prolyl cis-trans isomerase" evidence="8">
    <location>
        <begin position="22"/>
        <end position="242"/>
    </location>
</feature>
<keyword evidence="5 6" id="KW-0413">Isomerase</keyword>
<evidence type="ECO:0000259" key="9">
    <source>
        <dbReference type="PROSITE" id="PS50059"/>
    </source>
</evidence>
<comment type="similarity">
    <text evidence="2 7">Belongs to the FKBP-type PPIase family.</text>
</comment>
<evidence type="ECO:0000256" key="4">
    <source>
        <dbReference type="ARBA" id="ARBA00023110"/>
    </source>
</evidence>
<feature type="signal peptide" evidence="8">
    <location>
        <begin position="1"/>
        <end position="21"/>
    </location>
</feature>
<dbReference type="OrthoDB" id="9814548at2"/>
<evidence type="ECO:0000313" key="10">
    <source>
        <dbReference type="EMBL" id="TDU28771.1"/>
    </source>
</evidence>
<dbReference type="AlphaFoldDB" id="A0A4R7P685"/>
<dbReference type="EC" id="5.2.1.8" evidence="7"/>
<dbReference type="PANTHER" id="PTHR43811:SF19">
    <property type="entry name" value="39 KDA FK506-BINDING NUCLEAR PROTEIN"/>
    <property type="match status" value="1"/>
</dbReference>
<comment type="caution">
    <text evidence="10">The sequence shown here is derived from an EMBL/GenBank/DDBJ whole genome shotgun (WGS) entry which is preliminary data.</text>
</comment>
<dbReference type="EMBL" id="SOBT01000009">
    <property type="protein sequence ID" value="TDU28771.1"/>
    <property type="molecule type" value="Genomic_DNA"/>
</dbReference>
<evidence type="ECO:0000313" key="11">
    <source>
        <dbReference type="Proteomes" id="UP000295341"/>
    </source>
</evidence>
<dbReference type="PROSITE" id="PS50059">
    <property type="entry name" value="FKBP_PPIASE"/>
    <property type="match status" value="1"/>
</dbReference>
<keyword evidence="4 6" id="KW-0697">Rotamase</keyword>
<keyword evidence="3 8" id="KW-0732">Signal</keyword>
<dbReference type="Proteomes" id="UP000295341">
    <property type="component" value="Unassembled WGS sequence"/>
</dbReference>
<feature type="domain" description="PPIase FKBP-type" evidence="9">
    <location>
        <begin position="149"/>
        <end position="235"/>
    </location>
</feature>
<dbReference type="Gene3D" id="3.10.50.40">
    <property type="match status" value="1"/>
</dbReference>
<reference evidence="10 11" key="1">
    <citation type="submission" date="2019-03" db="EMBL/GenBank/DDBJ databases">
        <title>Genomic Encyclopedia of Type Strains, Phase IV (KMG-IV): sequencing the most valuable type-strain genomes for metagenomic binning, comparative biology and taxonomic classification.</title>
        <authorList>
            <person name="Goeker M."/>
        </authorList>
    </citation>
    <scope>NUCLEOTIDE SEQUENCE [LARGE SCALE GENOMIC DNA]</scope>
    <source>
        <strain evidence="10 11">DSM 26377</strain>
    </source>
</reference>
<dbReference type="GO" id="GO:0006457">
    <property type="term" value="P:protein folding"/>
    <property type="evidence" value="ECO:0007669"/>
    <property type="project" value="InterPro"/>
</dbReference>
<evidence type="ECO:0000256" key="3">
    <source>
        <dbReference type="ARBA" id="ARBA00022729"/>
    </source>
</evidence>
<evidence type="ECO:0000256" key="1">
    <source>
        <dbReference type="ARBA" id="ARBA00000971"/>
    </source>
</evidence>
<name>A0A4R7P685_9GAMM</name>
<evidence type="ECO:0000256" key="7">
    <source>
        <dbReference type="RuleBase" id="RU003915"/>
    </source>
</evidence>
<protein>
    <recommendedName>
        <fullName evidence="7">Peptidyl-prolyl cis-trans isomerase</fullName>
        <ecNumber evidence="7">5.2.1.8</ecNumber>
    </recommendedName>
</protein>
<dbReference type="InterPro" id="IPR001179">
    <property type="entry name" value="PPIase_FKBP_dom"/>
</dbReference>
<dbReference type="PROSITE" id="PS51257">
    <property type="entry name" value="PROKAR_LIPOPROTEIN"/>
    <property type="match status" value="1"/>
</dbReference>
<dbReference type="GO" id="GO:0003755">
    <property type="term" value="F:peptidyl-prolyl cis-trans isomerase activity"/>
    <property type="evidence" value="ECO:0007669"/>
    <property type="project" value="UniProtKB-UniRule"/>
</dbReference>
<dbReference type="InterPro" id="IPR036944">
    <property type="entry name" value="PPIase_FKBP_N_sf"/>
</dbReference>
<evidence type="ECO:0000256" key="6">
    <source>
        <dbReference type="PROSITE-ProRule" id="PRU00277"/>
    </source>
</evidence>
<dbReference type="InterPro" id="IPR046357">
    <property type="entry name" value="PPIase_dom_sf"/>
</dbReference>
<dbReference type="SUPFAM" id="SSF54534">
    <property type="entry name" value="FKBP-like"/>
    <property type="match status" value="1"/>
</dbReference>